<dbReference type="GO" id="GO:0003700">
    <property type="term" value="F:DNA-binding transcription factor activity"/>
    <property type="evidence" value="ECO:0007669"/>
    <property type="project" value="InterPro"/>
</dbReference>
<evidence type="ECO:0000256" key="5">
    <source>
        <dbReference type="ARBA" id="ARBA00023125"/>
    </source>
</evidence>
<evidence type="ECO:0000313" key="8">
    <source>
        <dbReference type="EMBL" id="QOZ65896.1"/>
    </source>
</evidence>
<dbReference type="AlphaFoldDB" id="A0AAE7NK85"/>
<name>A0AAE7NK85_9BRAD</name>
<dbReference type="Pfam" id="PF00126">
    <property type="entry name" value="HTH_1"/>
    <property type="match status" value="1"/>
</dbReference>
<keyword evidence="3" id="KW-0536">Nodulation</keyword>
<dbReference type="PANTHER" id="PTHR30118:SF15">
    <property type="entry name" value="TRANSCRIPTIONAL REGULATORY PROTEIN"/>
    <property type="match status" value="1"/>
</dbReference>
<dbReference type="KEGG" id="barh:WN72_05285"/>
<dbReference type="CDD" id="cd08417">
    <property type="entry name" value="PBP2_Nitroaromatics_like"/>
    <property type="match status" value="1"/>
</dbReference>
<reference evidence="8 9" key="1">
    <citation type="submission" date="2018-06" db="EMBL/GenBank/DDBJ databases">
        <title>Comparative genomics of Bradyrhizobium nodulating Arachidis hypogaea.</title>
        <authorList>
            <person name="Li Y."/>
        </authorList>
    </citation>
    <scope>NUCLEOTIDE SEQUENCE [LARGE SCALE GENOMIC DNA]</scope>
    <source>
        <strain evidence="8 9">CCBAU 051107</strain>
    </source>
</reference>
<keyword evidence="4" id="KW-0805">Transcription regulation</keyword>
<dbReference type="SUPFAM" id="SSF53850">
    <property type="entry name" value="Periplasmic binding protein-like II"/>
    <property type="match status" value="1"/>
</dbReference>
<evidence type="ECO:0000313" key="9">
    <source>
        <dbReference type="Proteomes" id="UP000594015"/>
    </source>
</evidence>
<dbReference type="InterPro" id="IPR005119">
    <property type="entry name" value="LysR_subst-bd"/>
</dbReference>
<sequence>MLNHISLSRIDLNLLVLFQTVLEEGHVGRAAGRLNLTPSAVSHSLGRLRHLLNDPLFLRTPKGVVPTARALELGEPVADILARVGRVIASAVPFDAATSSRRFVVGAPDAIMASLMLPLLERLSRKAPRVDISLIHLMPVRHVGSEEHPWQASLQKLERREIDIAMLPLRMVPARFEARKLYEEDFVVAMRKGHVFARTPTLPAFCSAHHLLVSLDGSPHGFVDELLAKRGLQRRIALTVPTFMMALPHLSSSDLIAALPRRLVERHAPRFALAAVELPLKRKSDLIQAVATKAAIMDAGIGWLMQQIGEGG</sequence>
<accession>A0AAE7NK85</accession>
<dbReference type="GO" id="GO:0003677">
    <property type="term" value="F:DNA binding"/>
    <property type="evidence" value="ECO:0007669"/>
    <property type="project" value="UniProtKB-KW"/>
</dbReference>
<evidence type="ECO:0000256" key="6">
    <source>
        <dbReference type="ARBA" id="ARBA00023163"/>
    </source>
</evidence>
<dbReference type="Gene3D" id="1.10.10.10">
    <property type="entry name" value="Winged helix-like DNA-binding domain superfamily/Winged helix DNA-binding domain"/>
    <property type="match status" value="1"/>
</dbReference>
<protein>
    <submittedName>
        <fullName evidence="8">LysR family transcriptional regulator</fullName>
    </submittedName>
</protein>
<dbReference type="RefSeq" id="WP_092219604.1">
    <property type="nucleotide sequence ID" value="NZ_CP030050.1"/>
</dbReference>
<comment type="function">
    <text evidence="1">NodD regulates the expression of the nodABCFE genes which encode other nodulation proteins. NodD is also a negative regulator of its own expression. Binds flavonoids as inducers.</text>
</comment>
<feature type="domain" description="HTH lysR-type" evidence="7">
    <location>
        <begin position="10"/>
        <end position="67"/>
    </location>
</feature>
<dbReference type="InterPro" id="IPR036388">
    <property type="entry name" value="WH-like_DNA-bd_sf"/>
</dbReference>
<dbReference type="InterPro" id="IPR037402">
    <property type="entry name" value="YidZ_PBP2"/>
</dbReference>
<dbReference type="Pfam" id="PF03466">
    <property type="entry name" value="LysR_substrate"/>
    <property type="match status" value="1"/>
</dbReference>
<dbReference type="Gene3D" id="3.40.190.10">
    <property type="entry name" value="Periplasmic binding protein-like II"/>
    <property type="match status" value="2"/>
</dbReference>
<dbReference type="InterPro" id="IPR036390">
    <property type="entry name" value="WH_DNA-bd_sf"/>
</dbReference>
<evidence type="ECO:0000259" key="7">
    <source>
        <dbReference type="PROSITE" id="PS50931"/>
    </source>
</evidence>
<organism evidence="8 9">
    <name type="scientific">Bradyrhizobium arachidis</name>
    <dbReference type="NCBI Taxonomy" id="858423"/>
    <lineage>
        <taxon>Bacteria</taxon>
        <taxon>Pseudomonadati</taxon>
        <taxon>Pseudomonadota</taxon>
        <taxon>Alphaproteobacteria</taxon>
        <taxon>Hyphomicrobiales</taxon>
        <taxon>Nitrobacteraceae</taxon>
        <taxon>Bradyrhizobium</taxon>
    </lineage>
</organism>
<dbReference type="Proteomes" id="UP000594015">
    <property type="component" value="Chromosome"/>
</dbReference>
<dbReference type="InterPro" id="IPR050389">
    <property type="entry name" value="LysR-type_TF"/>
</dbReference>
<dbReference type="SUPFAM" id="SSF46785">
    <property type="entry name" value="Winged helix' DNA-binding domain"/>
    <property type="match status" value="1"/>
</dbReference>
<evidence type="ECO:0000256" key="1">
    <source>
        <dbReference type="ARBA" id="ARBA00003502"/>
    </source>
</evidence>
<comment type="similarity">
    <text evidence="2">Belongs to the LysR transcriptional regulatory family.</text>
</comment>
<evidence type="ECO:0000256" key="3">
    <source>
        <dbReference type="ARBA" id="ARBA00022458"/>
    </source>
</evidence>
<evidence type="ECO:0000256" key="4">
    <source>
        <dbReference type="ARBA" id="ARBA00023015"/>
    </source>
</evidence>
<keyword evidence="6" id="KW-0804">Transcription</keyword>
<evidence type="ECO:0000256" key="2">
    <source>
        <dbReference type="ARBA" id="ARBA00009437"/>
    </source>
</evidence>
<keyword evidence="5" id="KW-0238">DNA-binding</keyword>
<gene>
    <name evidence="8" type="ORF">WN72_05285</name>
</gene>
<dbReference type="PANTHER" id="PTHR30118">
    <property type="entry name" value="HTH-TYPE TRANSCRIPTIONAL REGULATOR LEUO-RELATED"/>
    <property type="match status" value="1"/>
</dbReference>
<dbReference type="InterPro" id="IPR000847">
    <property type="entry name" value="LysR_HTH_N"/>
</dbReference>
<proteinExistence type="inferred from homology"/>
<dbReference type="EMBL" id="CP030050">
    <property type="protein sequence ID" value="QOZ65896.1"/>
    <property type="molecule type" value="Genomic_DNA"/>
</dbReference>
<dbReference type="PROSITE" id="PS50931">
    <property type="entry name" value="HTH_LYSR"/>
    <property type="match status" value="1"/>
</dbReference>